<dbReference type="RefSeq" id="WP_027048180.1">
    <property type="nucleotide sequence ID" value="NZ_CP025257.1"/>
</dbReference>
<keyword evidence="2" id="KW-1133">Transmembrane helix</keyword>
<evidence type="ECO:0000256" key="1">
    <source>
        <dbReference type="SAM" id="Coils"/>
    </source>
</evidence>
<name>A0A2K9CCT2_9MOLU</name>
<feature type="transmembrane region" description="Helical" evidence="2">
    <location>
        <begin position="116"/>
        <end position="149"/>
    </location>
</feature>
<organism evidence="3 4">
    <name type="scientific">Mesoplasma syrphidae</name>
    <dbReference type="NCBI Taxonomy" id="225999"/>
    <lineage>
        <taxon>Bacteria</taxon>
        <taxon>Bacillati</taxon>
        <taxon>Mycoplasmatota</taxon>
        <taxon>Mollicutes</taxon>
        <taxon>Entomoplasmatales</taxon>
        <taxon>Entomoplasmataceae</taxon>
        <taxon>Mesoplasma</taxon>
    </lineage>
</organism>
<keyword evidence="2" id="KW-0812">Transmembrane</keyword>
<evidence type="ECO:0000313" key="3">
    <source>
        <dbReference type="EMBL" id="AUF83464.1"/>
    </source>
</evidence>
<evidence type="ECO:0000313" key="4">
    <source>
        <dbReference type="Proteomes" id="UP000233419"/>
    </source>
</evidence>
<feature type="transmembrane region" description="Helical" evidence="2">
    <location>
        <begin position="155"/>
        <end position="180"/>
    </location>
</feature>
<evidence type="ECO:0000256" key="2">
    <source>
        <dbReference type="SAM" id="Phobius"/>
    </source>
</evidence>
<protein>
    <submittedName>
        <fullName evidence="3">DUF1700 domain-containing protein</fullName>
    </submittedName>
</protein>
<dbReference type="AlphaFoldDB" id="A0A2K9CCT2"/>
<gene>
    <name evidence="3" type="ORF">CXP39_01445</name>
</gene>
<keyword evidence="1" id="KW-0175">Coiled coil</keyword>
<dbReference type="EMBL" id="CP025257">
    <property type="protein sequence ID" value="AUF83464.1"/>
    <property type="molecule type" value="Genomic_DNA"/>
</dbReference>
<dbReference type="Pfam" id="PF22564">
    <property type="entry name" value="HAAS"/>
    <property type="match status" value="1"/>
</dbReference>
<reference evidence="3 4" key="1">
    <citation type="submission" date="2017-12" db="EMBL/GenBank/DDBJ databases">
        <title>Mesoplasma syrphidae YJS, Complete Genome.</title>
        <authorList>
            <person name="Knight T.F."/>
            <person name="Citino T."/>
            <person name="Rubinstein R."/>
            <person name="Neuschaefer Z."/>
        </authorList>
    </citation>
    <scope>NUCLEOTIDE SEQUENCE [LARGE SCALE GENOMIC DNA]</scope>
    <source>
        <strain evidence="3 4">YJS</strain>
    </source>
</reference>
<dbReference type="OrthoDB" id="391707at2"/>
<feature type="transmembrane region" description="Helical" evidence="2">
    <location>
        <begin position="216"/>
        <end position="237"/>
    </location>
</feature>
<dbReference type="KEGG" id="msyr:CXP39_01445"/>
<dbReference type="Proteomes" id="UP000233419">
    <property type="component" value="Chromosome"/>
</dbReference>
<proteinExistence type="predicted"/>
<sequence length="367" mass="41864">MNKKEIKLKKKWLQKLRKALKLLAEDDANDIIESYEEKINEEFNELGNMQIVLDQLSNTEVIAREIYLELGIDYNAKPKHEKKSKTQKTKVEKVKVQKPQGKSVGIKLAFTFPNFIMSIFAIALALISAALYLVAFVLVIGFPFMITIFFVTYDFAIAISLFVLILGLVPLLTIALWYIAKFFEKSTKVIINGIFIVYTDERPFAMLFKKSMINKIMLISAITFAIITGFGAAINLAPENSVLASNYNNNYRYSQVTEINVADEIKDASAVHLIYDELSSSMIRNTNEKFDSTLEYGSIKLVRHYNIKEKYTLDTKVDVVNLSSSNNNDYQIYLSSNLPWNAIVGVTSFERYEIFYNFKPNNSGEVV</sequence>
<accession>A0A2K9CCT2</accession>
<keyword evidence="4" id="KW-1185">Reference proteome</keyword>
<feature type="coiled-coil region" evidence="1">
    <location>
        <begin position="25"/>
        <end position="52"/>
    </location>
</feature>
<keyword evidence="2" id="KW-0472">Membrane</keyword>